<dbReference type="Pfam" id="PF05621">
    <property type="entry name" value="TniB"/>
    <property type="match status" value="1"/>
</dbReference>
<dbReference type="HOGENOM" id="CLU_067529_2_0_4"/>
<accession>A1VWS3</accession>
<name>A1VWS3_POLNA</name>
<keyword evidence="2" id="KW-1185">Reference proteome</keyword>
<proteinExistence type="predicted"/>
<dbReference type="Proteomes" id="UP000000644">
    <property type="component" value="Plasmid pPNAP04"/>
</dbReference>
<evidence type="ECO:0000313" key="2">
    <source>
        <dbReference type="Proteomes" id="UP000000644"/>
    </source>
</evidence>
<geneLocation type="plasmid" evidence="1 2">
    <name>pPNAP04</name>
</geneLocation>
<dbReference type="PANTHER" id="PTHR35894:SF1">
    <property type="entry name" value="PHOSPHORIBULOKINASE _ URIDINE KINASE FAMILY"/>
    <property type="match status" value="1"/>
</dbReference>
<dbReference type="InterPro" id="IPR052026">
    <property type="entry name" value="ExeA_AAA_ATPase_DNA-bind"/>
</dbReference>
<sequence length="301" mass="33872">MTPNLDHLHTGVWSFLEDSTEERVTRLYSPKWVAYARGNEALARMGHLLNHPPSGRMPCMLLHGDSNIGKNMIVEKFLRDNPNVCNDLNEVEVRRGVHLQMPAKPSDDKLYAQIVEGLGIQAPINRRGVDMELLGLRLLHRQPPKMMIIDEVHHLLAGTVREQRQLLNQLKFISNELRIPIVALGTNEALYAMQTDPQIASRFEPFALPKWRESNEFRAFVVSFGRLLPLEKPSPLADKDIIQKLMSLSAGLTGKVTTLLVQAAELAIRQKTECITLDLIEQAAASGIYKYLPVGLEAESF</sequence>
<dbReference type="AlphaFoldDB" id="A1VWS3"/>
<dbReference type="PANTHER" id="PTHR35894">
    <property type="entry name" value="GENERAL SECRETION PATHWAY PROTEIN A-RELATED"/>
    <property type="match status" value="1"/>
</dbReference>
<keyword evidence="1" id="KW-0614">Plasmid</keyword>
<dbReference type="InterPro" id="IPR008868">
    <property type="entry name" value="TniB"/>
</dbReference>
<dbReference type="SUPFAM" id="SSF52540">
    <property type="entry name" value="P-loop containing nucleoside triphosphate hydrolases"/>
    <property type="match status" value="1"/>
</dbReference>
<dbReference type="EMBL" id="CP000533">
    <property type="protein sequence ID" value="ABM40101.1"/>
    <property type="molecule type" value="Genomic_DNA"/>
</dbReference>
<reference evidence="2" key="1">
    <citation type="journal article" date="2009" name="Environ. Microbiol.">
        <title>The genome of Polaromonas naphthalenivorans strain CJ2, isolated from coal tar-contaminated sediment, reveals physiological and metabolic versatility and evolution through extensive horizontal gene transfer.</title>
        <authorList>
            <person name="Yagi J.M."/>
            <person name="Sims D."/>
            <person name="Brettin T."/>
            <person name="Bruce D."/>
            <person name="Madsen E.L."/>
        </authorList>
    </citation>
    <scope>NUCLEOTIDE SEQUENCE [LARGE SCALE GENOMIC DNA]</scope>
    <source>
        <strain evidence="2">CJ2</strain>
        <plasmid evidence="2">Plasmid pPNAP04</plasmid>
    </source>
</reference>
<organism evidence="1 2">
    <name type="scientific">Polaromonas naphthalenivorans (strain CJ2)</name>
    <dbReference type="NCBI Taxonomy" id="365044"/>
    <lineage>
        <taxon>Bacteria</taxon>
        <taxon>Pseudomonadati</taxon>
        <taxon>Pseudomonadota</taxon>
        <taxon>Betaproteobacteria</taxon>
        <taxon>Burkholderiales</taxon>
        <taxon>Comamonadaceae</taxon>
        <taxon>Polaromonas</taxon>
    </lineage>
</organism>
<dbReference type="RefSeq" id="WP_011798472.1">
    <property type="nucleotide sequence ID" value="NC_008760.1"/>
</dbReference>
<dbReference type="Gene3D" id="3.40.50.300">
    <property type="entry name" value="P-loop containing nucleotide triphosphate hydrolases"/>
    <property type="match status" value="1"/>
</dbReference>
<dbReference type="KEGG" id="pna:Pnap_4686"/>
<dbReference type="OrthoDB" id="14765at2"/>
<evidence type="ECO:0000313" key="1">
    <source>
        <dbReference type="EMBL" id="ABM40101.1"/>
    </source>
</evidence>
<protein>
    <submittedName>
        <fullName evidence="1">TniB family protein</fullName>
    </submittedName>
</protein>
<dbReference type="InterPro" id="IPR027417">
    <property type="entry name" value="P-loop_NTPase"/>
</dbReference>
<gene>
    <name evidence="1" type="ordered locus">Pnap_4686</name>
</gene>